<dbReference type="Gene3D" id="2.60.120.10">
    <property type="entry name" value="Jelly Rolls"/>
    <property type="match status" value="1"/>
</dbReference>
<dbReference type="EMBL" id="HBEM01029448">
    <property type="protein sequence ID" value="CAD8461115.1"/>
    <property type="molecule type" value="Transcribed_RNA"/>
</dbReference>
<dbReference type="InterPro" id="IPR014710">
    <property type="entry name" value="RmlC-like_jellyroll"/>
</dbReference>
<gene>
    <name evidence="4" type="ORF">LAMO00422_LOCUS20073</name>
</gene>
<organism evidence="4">
    <name type="scientific">Amorphochlora amoebiformis</name>
    <dbReference type="NCBI Taxonomy" id="1561963"/>
    <lineage>
        <taxon>Eukaryota</taxon>
        <taxon>Sar</taxon>
        <taxon>Rhizaria</taxon>
        <taxon>Cercozoa</taxon>
        <taxon>Chlorarachniophyceae</taxon>
        <taxon>Amorphochlora</taxon>
    </lineage>
</organism>
<evidence type="ECO:0000259" key="3">
    <source>
        <dbReference type="PROSITE" id="PS51184"/>
    </source>
</evidence>
<dbReference type="PROSITE" id="PS51184">
    <property type="entry name" value="JMJC"/>
    <property type="match status" value="1"/>
</dbReference>
<dbReference type="SUPFAM" id="SSF51197">
    <property type="entry name" value="Clavaminate synthase-like"/>
    <property type="match status" value="1"/>
</dbReference>
<dbReference type="InterPro" id="IPR041667">
    <property type="entry name" value="Cupin_8"/>
</dbReference>
<evidence type="ECO:0000256" key="1">
    <source>
        <dbReference type="SAM" id="MobiDB-lite"/>
    </source>
</evidence>
<dbReference type="Pfam" id="PF13621">
    <property type="entry name" value="Cupin_8"/>
    <property type="match status" value="1"/>
</dbReference>
<proteinExistence type="predicted"/>
<feature type="domain" description="JmjC" evidence="3">
    <location>
        <begin position="280"/>
        <end position="423"/>
    </location>
</feature>
<evidence type="ECO:0000313" key="4">
    <source>
        <dbReference type="EMBL" id="CAD8461115.1"/>
    </source>
</evidence>
<feature type="region of interest" description="Disordered" evidence="1">
    <location>
        <begin position="239"/>
        <end position="258"/>
    </location>
</feature>
<dbReference type="AlphaFoldDB" id="A0A7S0H554"/>
<evidence type="ECO:0000256" key="2">
    <source>
        <dbReference type="SAM" id="SignalP"/>
    </source>
</evidence>
<feature type="signal peptide" evidence="2">
    <location>
        <begin position="1"/>
        <end position="30"/>
    </location>
</feature>
<dbReference type="PANTHER" id="PTHR12461:SF105">
    <property type="entry name" value="HYPOXIA-INDUCIBLE FACTOR 1-ALPHA INHIBITOR"/>
    <property type="match status" value="1"/>
</dbReference>
<dbReference type="InterPro" id="IPR003347">
    <property type="entry name" value="JmjC_dom"/>
</dbReference>
<keyword evidence="2" id="KW-0732">Signal</keyword>
<dbReference type="PANTHER" id="PTHR12461">
    <property type="entry name" value="HYPOXIA-INDUCIBLE FACTOR 1 ALPHA INHIBITOR-RELATED"/>
    <property type="match status" value="1"/>
</dbReference>
<accession>A0A7S0H554</accession>
<name>A0A7S0H554_9EUKA</name>
<protein>
    <recommendedName>
        <fullName evidence="3">JmjC domain-containing protein</fullName>
    </recommendedName>
</protein>
<reference evidence="4" key="1">
    <citation type="submission" date="2021-01" db="EMBL/GenBank/DDBJ databases">
        <authorList>
            <person name="Corre E."/>
            <person name="Pelletier E."/>
            <person name="Niang G."/>
            <person name="Scheremetjew M."/>
            <person name="Finn R."/>
            <person name="Kale V."/>
            <person name="Holt S."/>
            <person name="Cochrane G."/>
            <person name="Meng A."/>
            <person name="Brown T."/>
            <person name="Cohen L."/>
        </authorList>
    </citation>
    <scope>NUCLEOTIDE SEQUENCE</scope>
    <source>
        <strain evidence="4">CCMP2058</strain>
    </source>
</reference>
<sequence>MTGATQLPMARSIATFTAFFLLSRPETTSAVQSRYCEDEGECGYKDNGLGREAPIWTLTEANKCWIDIRHLTRVQHPQQYQALKNGVPLYPGAPNLQPQEISDIFHLSDNNLPPRLSNGGIPVLRADTEENQGFSDIYRGVGWQHEAARMLSNRIPFVVRGLRAVEELLNGLNPERLKKSYGKTKAIANIYQPTKLMTGCSDGARKAGDCAGDMTAEMSVYSLVQAATQQLDTVVPERRVRRGKAKPQQGPGSSEINKQPVNRTLYFSAKIDEGLDSLVDNVYRVAPLAWLPLATRDNFRLRMGLAELKYRAHWDGVDNFIVQVTGTKLFVLFHPEDELNLYPLRRETRRSRLTLRHLNITRYPRAKNALAFWHRLVPGDVMFLPLHWWHYVESQDPRESSEEGYWLTITRHGAEYQNSQIVTFCPEDVFL</sequence>
<feature type="chain" id="PRO_5030832830" description="JmjC domain-containing protein" evidence="2">
    <location>
        <begin position="31"/>
        <end position="431"/>
    </location>
</feature>